<reference evidence="2 3" key="1">
    <citation type="submission" date="2021-01" db="EMBL/GenBank/DDBJ databases">
        <title>Genomic Encyclopedia of Type Strains, Phase IV (KMG-IV): sequencing the most valuable type-strain genomes for metagenomic binning, comparative biology and taxonomic classification.</title>
        <authorList>
            <person name="Goeker M."/>
        </authorList>
    </citation>
    <scope>NUCLEOTIDE SEQUENCE [LARGE SCALE GENOMIC DNA]</scope>
    <source>
        <strain evidence="2 3">DSM 25879</strain>
    </source>
</reference>
<keyword evidence="1" id="KW-1133">Transmembrane helix</keyword>
<protein>
    <submittedName>
        <fullName evidence="2">Uncharacterized protein</fullName>
    </submittedName>
</protein>
<feature type="transmembrane region" description="Helical" evidence="1">
    <location>
        <begin position="6"/>
        <end position="23"/>
    </location>
</feature>
<evidence type="ECO:0000313" key="3">
    <source>
        <dbReference type="Proteomes" id="UP000737402"/>
    </source>
</evidence>
<dbReference type="Proteomes" id="UP000737402">
    <property type="component" value="Unassembled WGS sequence"/>
</dbReference>
<keyword evidence="1" id="KW-0472">Membrane</keyword>
<evidence type="ECO:0000313" key="2">
    <source>
        <dbReference type="EMBL" id="MBM7619337.1"/>
    </source>
</evidence>
<comment type="caution">
    <text evidence="2">The sequence shown here is derived from an EMBL/GenBank/DDBJ whole genome shotgun (WGS) entry which is preliminary data.</text>
</comment>
<keyword evidence="3" id="KW-1185">Reference proteome</keyword>
<name>A0ABS2NY09_9BACI</name>
<organism evidence="2 3">
    <name type="scientific">Sutcliffiella tianshenii</name>
    <dbReference type="NCBI Taxonomy" id="1463404"/>
    <lineage>
        <taxon>Bacteria</taxon>
        <taxon>Bacillati</taxon>
        <taxon>Bacillota</taxon>
        <taxon>Bacilli</taxon>
        <taxon>Bacillales</taxon>
        <taxon>Bacillaceae</taxon>
        <taxon>Sutcliffiella</taxon>
    </lineage>
</organism>
<keyword evidence="1" id="KW-0812">Transmembrane</keyword>
<proteinExistence type="predicted"/>
<dbReference type="EMBL" id="JAFBED010000002">
    <property type="protein sequence ID" value="MBM7619337.1"/>
    <property type="molecule type" value="Genomic_DNA"/>
</dbReference>
<sequence>MEINVVLLITILFPVFLGACYLSERLDMQ</sequence>
<gene>
    <name evidence="2" type="ORF">JOC95_001186</name>
</gene>
<evidence type="ECO:0000256" key="1">
    <source>
        <dbReference type="SAM" id="Phobius"/>
    </source>
</evidence>
<accession>A0ABS2NY09</accession>